<feature type="transmembrane region" description="Helical" evidence="1">
    <location>
        <begin position="109"/>
        <end position="134"/>
    </location>
</feature>
<name>A0ABR9S3R8_9BURK</name>
<accession>A0ABR9S3R8</accession>
<evidence type="ECO:0000313" key="2">
    <source>
        <dbReference type="EMBL" id="MBE7368169.1"/>
    </source>
</evidence>
<organism evidence="2 3">
    <name type="scientific">Ramlibacter pallidus</name>
    <dbReference type="NCBI Taxonomy" id="2780087"/>
    <lineage>
        <taxon>Bacteria</taxon>
        <taxon>Pseudomonadati</taxon>
        <taxon>Pseudomonadota</taxon>
        <taxon>Betaproteobacteria</taxon>
        <taxon>Burkholderiales</taxon>
        <taxon>Comamonadaceae</taxon>
        <taxon>Ramlibacter</taxon>
    </lineage>
</organism>
<evidence type="ECO:0000256" key="1">
    <source>
        <dbReference type="SAM" id="Phobius"/>
    </source>
</evidence>
<feature type="transmembrane region" description="Helical" evidence="1">
    <location>
        <begin position="69"/>
        <end position="88"/>
    </location>
</feature>
<keyword evidence="3" id="KW-1185">Reference proteome</keyword>
<gene>
    <name evidence="2" type="ORF">IM787_11380</name>
</gene>
<feature type="transmembrane region" description="Helical" evidence="1">
    <location>
        <begin position="35"/>
        <end position="57"/>
    </location>
</feature>
<keyword evidence="1" id="KW-0812">Transmembrane</keyword>
<comment type="caution">
    <text evidence="2">The sequence shown here is derived from an EMBL/GenBank/DDBJ whole genome shotgun (WGS) entry which is preliminary data.</text>
</comment>
<dbReference type="Proteomes" id="UP000806285">
    <property type="component" value="Unassembled WGS sequence"/>
</dbReference>
<dbReference type="RefSeq" id="WP_193676778.1">
    <property type="nucleotide sequence ID" value="NZ_JADDIV010000003.1"/>
</dbReference>
<evidence type="ECO:0000313" key="3">
    <source>
        <dbReference type="Proteomes" id="UP000806285"/>
    </source>
</evidence>
<keyword evidence="1" id="KW-1133">Transmembrane helix</keyword>
<sequence>MGRNEQPSDLVSRLERLRPKPEVPKPSRKLRILRWCWLATYFGFLFGTPLLAVWLQWQIHFGTRTATQSLVLALPICVLVVGSLLWTMKKLDIRPEGEGTLASSRGWNLYLLWVLGFAMSWMAAYLMLVAVAVLQSPGESTRFYRVTSVGVCGWAEDCSCYLKAAVQGHPALDGGVCIEDVHPEPLVEDTLEISGHFTPRGVYITDISNASRR</sequence>
<dbReference type="EMBL" id="JADDIV010000003">
    <property type="protein sequence ID" value="MBE7368169.1"/>
    <property type="molecule type" value="Genomic_DNA"/>
</dbReference>
<protein>
    <submittedName>
        <fullName evidence="2">Uncharacterized protein</fullName>
    </submittedName>
</protein>
<reference evidence="2 3" key="1">
    <citation type="submission" date="2020-10" db="EMBL/GenBank/DDBJ databases">
        <title>Ramlibacter sp. HM2 16S ribosomal RNA gene Genome sequencing and assembly.</title>
        <authorList>
            <person name="Kang M."/>
        </authorList>
    </citation>
    <scope>NUCLEOTIDE SEQUENCE [LARGE SCALE GENOMIC DNA]</scope>
    <source>
        <strain evidence="2 3">HM2</strain>
    </source>
</reference>
<keyword evidence="1" id="KW-0472">Membrane</keyword>
<proteinExistence type="predicted"/>